<name>A0A840X0Z2_9RHOB</name>
<gene>
    <name evidence="1" type="ORF">FHS89_001558</name>
</gene>
<dbReference type="RefSeq" id="WP_184010285.1">
    <property type="nucleotide sequence ID" value="NZ_JACIJS010000004.1"/>
</dbReference>
<proteinExistence type="predicted"/>
<evidence type="ECO:0000313" key="1">
    <source>
        <dbReference type="EMBL" id="MBB5515546.1"/>
    </source>
</evidence>
<organism evidence="1 2">
    <name type="scientific">Rubricella aquisinus</name>
    <dbReference type="NCBI Taxonomy" id="2028108"/>
    <lineage>
        <taxon>Bacteria</taxon>
        <taxon>Pseudomonadati</taxon>
        <taxon>Pseudomonadota</taxon>
        <taxon>Alphaproteobacteria</taxon>
        <taxon>Rhodobacterales</taxon>
        <taxon>Paracoccaceae</taxon>
        <taxon>Rubricella</taxon>
    </lineage>
</organism>
<protein>
    <submittedName>
        <fullName evidence="1">Uncharacterized protein</fullName>
    </submittedName>
</protein>
<accession>A0A840X0Z2</accession>
<keyword evidence="2" id="KW-1185">Reference proteome</keyword>
<evidence type="ECO:0000313" key="2">
    <source>
        <dbReference type="Proteomes" id="UP000553766"/>
    </source>
</evidence>
<comment type="caution">
    <text evidence="1">The sequence shown here is derived from an EMBL/GenBank/DDBJ whole genome shotgun (WGS) entry which is preliminary data.</text>
</comment>
<reference evidence="1 2" key="1">
    <citation type="submission" date="2020-08" db="EMBL/GenBank/DDBJ databases">
        <title>Genomic Encyclopedia of Type Strains, Phase IV (KMG-IV): sequencing the most valuable type-strain genomes for metagenomic binning, comparative biology and taxonomic classification.</title>
        <authorList>
            <person name="Goeker M."/>
        </authorList>
    </citation>
    <scope>NUCLEOTIDE SEQUENCE [LARGE SCALE GENOMIC DNA]</scope>
    <source>
        <strain evidence="1 2">DSM 103377</strain>
    </source>
</reference>
<dbReference type="Proteomes" id="UP000553766">
    <property type="component" value="Unassembled WGS sequence"/>
</dbReference>
<dbReference type="AlphaFoldDB" id="A0A840X0Z2"/>
<dbReference type="EMBL" id="JACIJS010000004">
    <property type="protein sequence ID" value="MBB5515546.1"/>
    <property type="molecule type" value="Genomic_DNA"/>
</dbReference>
<sequence>MTRTPQDRSEDAFLADLFAEEASPAPSTQFLERVTADAAEVAAARRVIVAAPTPRPRFSFAGWFQGMGGAVAAMATAMVIGIGVGYADPGAIAGGISLSYSDEGTGWSGVEEFDLDLVDTFATEG</sequence>